<dbReference type="RefSeq" id="WP_159444188.1">
    <property type="nucleotide sequence ID" value="NZ_FUXA01000030.1"/>
</dbReference>
<dbReference type="AlphaFoldDB" id="A0A1T4QX71"/>
<dbReference type="Proteomes" id="UP000189857">
    <property type="component" value="Unassembled WGS sequence"/>
</dbReference>
<accession>A0A1T4QX71</accession>
<gene>
    <name evidence="1" type="ORF">SAMN02745110_02553</name>
</gene>
<evidence type="ECO:0000313" key="1">
    <source>
        <dbReference type="EMBL" id="SKA08177.1"/>
    </source>
</evidence>
<proteinExistence type="predicted"/>
<reference evidence="1 2" key="1">
    <citation type="submission" date="2017-02" db="EMBL/GenBank/DDBJ databases">
        <authorList>
            <person name="Peterson S.W."/>
        </authorList>
    </citation>
    <scope>NUCLEOTIDE SEQUENCE [LARGE SCALE GENOMIC DNA]</scope>
    <source>
        <strain evidence="1 2">ATCC 17233</strain>
    </source>
</reference>
<feature type="non-terminal residue" evidence="1">
    <location>
        <position position="1"/>
    </location>
</feature>
<evidence type="ECO:0000313" key="2">
    <source>
        <dbReference type="Proteomes" id="UP000189857"/>
    </source>
</evidence>
<name>A0A1T4QX71_9FIRM</name>
<dbReference type="EMBL" id="FUXA01000030">
    <property type="protein sequence ID" value="SKA08177.1"/>
    <property type="molecule type" value="Genomic_DNA"/>
</dbReference>
<organism evidence="1 2">
    <name type="scientific">Eubacterium ruminantium</name>
    <dbReference type="NCBI Taxonomy" id="42322"/>
    <lineage>
        <taxon>Bacteria</taxon>
        <taxon>Bacillati</taxon>
        <taxon>Bacillota</taxon>
        <taxon>Clostridia</taxon>
        <taxon>Eubacteriales</taxon>
        <taxon>Eubacteriaceae</taxon>
        <taxon>Eubacterium</taxon>
    </lineage>
</organism>
<sequence length="80" mass="9622">THRASISLYDDKYSENPIKWWIGTYESSKPSDDDYYDYIDATNNISRRNSKYWENSFIELIENWEAIKTNIESNLENEQC</sequence>
<protein>
    <submittedName>
        <fullName evidence="1">Uncharacterized protein</fullName>
    </submittedName>
</protein>
<keyword evidence="2" id="KW-1185">Reference proteome</keyword>